<gene>
    <name evidence="1" type="ORF">SAMN06264365_117135</name>
</gene>
<dbReference type="RefSeq" id="WP_089297216.1">
    <property type="nucleotide sequence ID" value="NZ_BOMU01000083.1"/>
</dbReference>
<sequence>MSDYRFSVLGLAAEPYSMTPQLTARLRVEETGGRRVHAIVLRCQVRVQPQRRRYETAEQDALRGLFGERSRWADTLKPFTWLQAVTVVPGFTGSTEADLPLPCTYDLDVIGTRYLHALDAGAVPLDFLFSGTIFLPGPDGFAVEQVPWSCEARHLMPVAVWREMIELYFPGSGWLRVSDDVLAGLAAHRARHDLTGWDETLRELLGKAP</sequence>
<dbReference type="Pfam" id="PF19562">
    <property type="entry name" value="DUF6084"/>
    <property type="match status" value="1"/>
</dbReference>
<accession>A0A239F8D5</accession>
<proteinExistence type="predicted"/>
<dbReference type="OrthoDB" id="115056at2"/>
<reference evidence="1 2" key="1">
    <citation type="submission" date="2017-06" db="EMBL/GenBank/DDBJ databases">
        <authorList>
            <person name="Kim H.J."/>
            <person name="Triplett B.A."/>
        </authorList>
    </citation>
    <scope>NUCLEOTIDE SEQUENCE [LARGE SCALE GENOMIC DNA]</scope>
    <source>
        <strain evidence="1 2">DSM 43151</strain>
    </source>
</reference>
<evidence type="ECO:0000313" key="2">
    <source>
        <dbReference type="Proteomes" id="UP000198415"/>
    </source>
</evidence>
<keyword evidence="2" id="KW-1185">Reference proteome</keyword>
<organism evidence="1 2">
    <name type="scientific">Actinoplanes regularis</name>
    <dbReference type="NCBI Taxonomy" id="52697"/>
    <lineage>
        <taxon>Bacteria</taxon>
        <taxon>Bacillati</taxon>
        <taxon>Actinomycetota</taxon>
        <taxon>Actinomycetes</taxon>
        <taxon>Micromonosporales</taxon>
        <taxon>Micromonosporaceae</taxon>
        <taxon>Actinoplanes</taxon>
    </lineage>
</organism>
<evidence type="ECO:0000313" key="1">
    <source>
        <dbReference type="EMBL" id="SNS53057.1"/>
    </source>
</evidence>
<name>A0A239F8D5_9ACTN</name>
<dbReference type="Proteomes" id="UP000198415">
    <property type="component" value="Unassembled WGS sequence"/>
</dbReference>
<protein>
    <submittedName>
        <fullName evidence="1">Uncharacterized protein</fullName>
    </submittedName>
</protein>
<dbReference type="AlphaFoldDB" id="A0A239F8D5"/>
<dbReference type="InterPro" id="IPR045730">
    <property type="entry name" value="DUF6084"/>
</dbReference>
<dbReference type="EMBL" id="FZNR01000017">
    <property type="protein sequence ID" value="SNS53057.1"/>
    <property type="molecule type" value="Genomic_DNA"/>
</dbReference>